<evidence type="ECO:0000256" key="1">
    <source>
        <dbReference type="ARBA" id="ARBA00004196"/>
    </source>
</evidence>
<feature type="chain" id="PRO_5044080646" evidence="6">
    <location>
        <begin position="25"/>
        <end position="456"/>
    </location>
</feature>
<accession>A0A3E3J163</accession>
<comment type="similarity">
    <text evidence="2">Belongs to the bacterial solute-binding protein 1 family.</text>
</comment>
<dbReference type="Proteomes" id="UP000261166">
    <property type="component" value="Unassembled WGS sequence"/>
</dbReference>
<dbReference type="PANTHER" id="PTHR43649">
    <property type="entry name" value="ARABINOSE-BINDING PROTEIN-RELATED"/>
    <property type="match status" value="1"/>
</dbReference>
<dbReference type="Gene3D" id="3.40.190.10">
    <property type="entry name" value="Periplasmic binding protein-like II"/>
    <property type="match status" value="1"/>
</dbReference>
<dbReference type="EMBL" id="QVLV01000001">
    <property type="protein sequence ID" value="RGE65122.1"/>
    <property type="molecule type" value="Genomic_DNA"/>
</dbReference>
<gene>
    <name evidence="8" type="ORF">DWY69_06225</name>
    <name evidence="7" type="ORF">DXC51_02015</name>
</gene>
<name>A0A3E3J163_9FIRM</name>
<dbReference type="SUPFAM" id="SSF53850">
    <property type="entry name" value="Periplasmic binding protein-like II"/>
    <property type="match status" value="1"/>
</dbReference>
<evidence type="ECO:0000256" key="2">
    <source>
        <dbReference type="ARBA" id="ARBA00008520"/>
    </source>
</evidence>
<dbReference type="Proteomes" id="UP000260812">
    <property type="component" value="Unassembled WGS sequence"/>
</dbReference>
<feature type="signal peptide" evidence="6">
    <location>
        <begin position="1"/>
        <end position="24"/>
    </location>
</feature>
<protein>
    <submittedName>
        <fullName evidence="8">Sugar ABC transporter substrate-binding protein</fullName>
    </submittedName>
</protein>
<dbReference type="InterPro" id="IPR006059">
    <property type="entry name" value="SBP"/>
</dbReference>
<feature type="compositionally biased region" description="Polar residues" evidence="5">
    <location>
        <begin position="45"/>
        <end position="55"/>
    </location>
</feature>
<evidence type="ECO:0000313" key="7">
    <source>
        <dbReference type="EMBL" id="RGE65122.1"/>
    </source>
</evidence>
<evidence type="ECO:0000313" key="8">
    <source>
        <dbReference type="EMBL" id="RGE73076.1"/>
    </source>
</evidence>
<reference evidence="9 10" key="1">
    <citation type="submission" date="2018-08" db="EMBL/GenBank/DDBJ databases">
        <title>A genome reference for cultivated species of the human gut microbiota.</title>
        <authorList>
            <person name="Zou Y."/>
            <person name="Xue W."/>
            <person name="Luo G."/>
        </authorList>
    </citation>
    <scope>NUCLEOTIDE SEQUENCE [LARGE SCALE GENOMIC DNA]</scope>
    <source>
        <strain evidence="8 10">AF26-4BH</strain>
        <strain evidence="7 9">TF05-5AC</strain>
    </source>
</reference>
<dbReference type="PROSITE" id="PS51257">
    <property type="entry name" value="PROKAR_LIPOPROTEIN"/>
    <property type="match status" value="1"/>
</dbReference>
<proteinExistence type="inferred from homology"/>
<evidence type="ECO:0000256" key="4">
    <source>
        <dbReference type="ARBA" id="ARBA00022729"/>
    </source>
</evidence>
<dbReference type="RefSeq" id="WP_117530649.1">
    <property type="nucleotide sequence ID" value="NZ_QVLU01000004.1"/>
</dbReference>
<dbReference type="OrthoDB" id="362670at2"/>
<comment type="subcellular location">
    <subcellularLocation>
        <location evidence="1">Cell envelope</location>
    </subcellularLocation>
</comment>
<dbReference type="AlphaFoldDB" id="A0A3E3J163"/>
<comment type="caution">
    <text evidence="8">The sequence shown here is derived from an EMBL/GenBank/DDBJ whole genome shotgun (WGS) entry which is preliminary data.</text>
</comment>
<dbReference type="GeneID" id="97985688"/>
<evidence type="ECO:0000313" key="9">
    <source>
        <dbReference type="Proteomes" id="UP000260812"/>
    </source>
</evidence>
<feature type="region of interest" description="Disordered" evidence="5">
    <location>
        <begin position="33"/>
        <end position="60"/>
    </location>
</feature>
<dbReference type="InterPro" id="IPR050490">
    <property type="entry name" value="Bact_solute-bd_prot1"/>
</dbReference>
<dbReference type="CDD" id="cd13585">
    <property type="entry name" value="PBP2_TMBP_like"/>
    <property type="match status" value="1"/>
</dbReference>
<dbReference type="GO" id="GO:0030313">
    <property type="term" value="C:cell envelope"/>
    <property type="evidence" value="ECO:0007669"/>
    <property type="project" value="UniProtKB-SubCell"/>
</dbReference>
<evidence type="ECO:0000256" key="6">
    <source>
        <dbReference type="SAM" id="SignalP"/>
    </source>
</evidence>
<keyword evidence="3" id="KW-0813">Transport</keyword>
<dbReference type="PANTHER" id="PTHR43649:SF31">
    <property type="entry name" value="SN-GLYCEROL-3-PHOSPHATE-BINDING PERIPLASMIC PROTEIN UGPB"/>
    <property type="match status" value="1"/>
</dbReference>
<dbReference type="Pfam" id="PF01547">
    <property type="entry name" value="SBP_bac_1"/>
    <property type="match status" value="1"/>
</dbReference>
<keyword evidence="9" id="KW-1185">Reference proteome</keyword>
<evidence type="ECO:0000256" key="3">
    <source>
        <dbReference type="ARBA" id="ARBA00022448"/>
    </source>
</evidence>
<sequence length="456" mass="50675">MKKGYLGKTMRLLVSLIVAGSMLAACGKQPAVTESTEAAGEKTETVQTDGSTASETEVEDWESEPIVLKATIVDYATCGYFEEAMNKFTEMHPNVTFEPIDILNSDYIEKVTTMMAGGEDIDLIYSKNNQQYMTLVSNGQVEDLMPYIERDGVDLSIYSGAAEKLSINNQIFGLPFRNDLWLLFYNKDLFDKAGVAYPTDDMTWDDWAQMCKEMTSGSGTEKVYGGYLQNWPASVQNMTIQDGKHTTIETDYEFMRDAYQRVLDLQDNGYIMDYSTISTGSLHYTGTFFNQQVATVYQGSWFITYLLEETNAGTLPFKWGMVKAPHTAGGQSGDAVGAAFPMCVNSKSKNKEAAWQFIKYLCSEEGAEIMAANGALPAVRTDKVMEIYLNQEGFPEGCESAFDVTQLSFEVPVHEKSGTIGTILNEENSLIMTKSLSLDDGLKELTERVNEALNEE</sequence>
<dbReference type="EMBL" id="QVLU01000004">
    <property type="protein sequence ID" value="RGE73076.1"/>
    <property type="molecule type" value="Genomic_DNA"/>
</dbReference>
<evidence type="ECO:0000256" key="5">
    <source>
        <dbReference type="SAM" id="MobiDB-lite"/>
    </source>
</evidence>
<keyword evidence="4 6" id="KW-0732">Signal</keyword>
<organism evidence="8 10">
    <name type="scientific">Eisenbergiella massiliensis</name>
    <dbReference type="NCBI Taxonomy" id="1720294"/>
    <lineage>
        <taxon>Bacteria</taxon>
        <taxon>Bacillati</taxon>
        <taxon>Bacillota</taxon>
        <taxon>Clostridia</taxon>
        <taxon>Lachnospirales</taxon>
        <taxon>Lachnospiraceae</taxon>
        <taxon>Eisenbergiella</taxon>
    </lineage>
</organism>
<evidence type="ECO:0000313" key="10">
    <source>
        <dbReference type="Proteomes" id="UP000261166"/>
    </source>
</evidence>